<dbReference type="PANTHER" id="PTHR33406">
    <property type="entry name" value="MEMBRANE PROTEIN MJ1562-RELATED"/>
    <property type="match status" value="1"/>
</dbReference>
<keyword evidence="3 6" id="KW-0812">Transmembrane</keyword>
<proteinExistence type="predicted"/>
<keyword evidence="9" id="KW-1185">Reference proteome</keyword>
<feature type="transmembrane region" description="Helical" evidence="6">
    <location>
        <begin position="14"/>
        <end position="32"/>
    </location>
</feature>
<evidence type="ECO:0000313" key="9">
    <source>
        <dbReference type="Proteomes" id="UP000192660"/>
    </source>
</evidence>
<dbReference type="SUPFAM" id="SSF82866">
    <property type="entry name" value="Multidrug efflux transporter AcrB transmembrane domain"/>
    <property type="match status" value="2"/>
</dbReference>
<feature type="transmembrane region" description="Helical" evidence="6">
    <location>
        <begin position="200"/>
        <end position="223"/>
    </location>
</feature>
<dbReference type="PANTHER" id="PTHR33406:SF13">
    <property type="entry name" value="MEMBRANE PROTEIN YDFJ"/>
    <property type="match status" value="1"/>
</dbReference>
<evidence type="ECO:0000256" key="5">
    <source>
        <dbReference type="ARBA" id="ARBA00023136"/>
    </source>
</evidence>
<dbReference type="Pfam" id="PF03176">
    <property type="entry name" value="MMPL"/>
    <property type="match status" value="2"/>
</dbReference>
<dbReference type="Proteomes" id="UP000192660">
    <property type="component" value="Unassembled WGS sequence"/>
</dbReference>
<dbReference type="InterPro" id="IPR004869">
    <property type="entry name" value="MMPL_dom"/>
</dbReference>
<feature type="transmembrane region" description="Helical" evidence="6">
    <location>
        <begin position="631"/>
        <end position="654"/>
    </location>
</feature>
<dbReference type="InterPro" id="IPR000731">
    <property type="entry name" value="SSD"/>
</dbReference>
<gene>
    <name evidence="8" type="ORF">SAMN00768000_1442</name>
</gene>
<keyword evidence="5 6" id="KW-0472">Membrane</keyword>
<feature type="transmembrane region" description="Helical" evidence="6">
    <location>
        <begin position="276"/>
        <end position="296"/>
    </location>
</feature>
<evidence type="ECO:0000256" key="4">
    <source>
        <dbReference type="ARBA" id="ARBA00022989"/>
    </source>
</evidence>
<evidence type="ECO:0000256" key="3">
    <source>
        <dbReference type="ARBA" id="ARBA00022692"/>
    </source>
</evidence>
<accession>A0A1W1WCZ7</accession>
<evidence type="ECO:0000256" key="6">
    <source>
        <dbReference type="SAM" id="Phobius"/>
    </source>
</evidence>
<keyword evidence="4 6" id="KW-1133">Transmembrane helix</keyword>
<sequence>MGNRWIAFLTRRKWFVIAFWIILLGMTLPLALNVTKHLTANGFNRPGTNATWATNQLSRLHPAKAPEPLLITGVPFHQLTILAHQEHITSKTLHPISRGQVLYLPAPKTSLAQVHAFTHIIQQHHGQWQDVTQDTAGKTVSHDSSKTLALSGILALPFLAVLLFFVYGSLAAIALPLIIAAMGSELALAVVSVIETHIQLSVFLTDIVSFLALGVGIDYALFISNRFRLALARGENVPHAVHESMRHAGRSVLYSGIAVALAVAALLLGGDAYWRGLALGGAIAIFSVLLATHSLLPAIMSVMGKHINWGSLKRVPQFGFWRRVGDFVTNKPGLSIIVSVVLLLPLALFGPQIRMQTPANLASMLPVNSPIRQAIHKEQQLLGPGSIAPLAVVIDLPSSLSQPLSWTQISHLTQHLRSLPGVKSVASPTQVGLTSQQLAFLFQHPSLQSEPLKTALSNFTAPDSSHLVVLYVTATTGPDNPKTSDLVHRINQNLPKWLPKGTKAGVGGQVPILRSFNQLTHARLPAIIATALAVALIVLALATGSVVQAVLGVLFDALVALATAGLLVLVVQQGRFGFEAQPLDSSITPLIFVLLFGLSMDYEVILLHRIQEPLKEGKPVRQAVRHGISTTGSMITGAGMIMVVVFLALLISPLQVMKTLAIGLSFAVLIDTWVVRSLLVPATITLLNTKAYWPWHFSEAVPTDQEPRVLPGQYQEEEQ</sequence>
<feature type="transmembrane region" description="Helical" evidence="6">
    <location>
        <begin position="148"/>
        <end position="167"/>
    </location>
</feature>
<comment type="subcellular location">
    <subcellularLocation>
        <location evidence="1">Cell membrane</location>
        <topology evidence="1">Multi-pass membrane protein</topology>
    </subcellularLocation>
</comment>
<dbReference type="PROSITE" id="PS50156">
    <property type="entry name" value="SSD"/>
    <property type="match status" value="1"/>
</dbReference>
<organism evidence="8 9">
    <name type="scientific">Sulfobacillus thermosulfidooxidans (strain DSM 9293 / VKM B-1269 / AT-1)</name>
    <dbReference type="NCBI Taxonomy" id="929705"/>
    <lineage>
        <taxon>Bacteria</taxon>
        <taxon>Bacillati</taxon>
        <taxon>Bacillota</taxon>
        <taxon>Clostridia</taxon>
        <taxon>Eubacteriales</taxon>
        <taxon>Clostridiales Family XVII. Incertae Sedis</taxon>
        <taxon>Sulfobacillus</taxon>
    </lineage>
</organism>
<feature type="transmembrane region" description="Helical" evidence="6">
    <location>
        <begin position="660"/>
        <end position="687"/>
    </location>
</feature>
<feature type="transmembrane region" description="Helical" evidence="6">
    <location>
        <begin position="549"/>
        <end position="570"/>
    </location>
</feature>
<reference evidence="9" key="1">
    <citation type="submission" date="2017-04" db="EMBL/GenBank/DDBJ databases">
        <authorList>
            <person name="Varghese N."/>
            <person name="Submissions S."/>
        </authorList>
    </citation>
    <scope>NUCLEOTIDE SEQUENCE [LARGE SCALE GENOMIC DNA]</scope>
    <source>
        <strain evidence="9">DSM 9293</strain>
    </source>
</reference>
<evidence type="ECO:0000259" key="7">
    <source>
        <dbReference type="PROSITE" id="PS50156"/>
    </source>
</evidence>
<dbReference type="EMBL" id="FWWY01000001">
    <property type="protein sequence ID" value="SMC04062.1"/>
    <property type="molecule type" value="Genomic_DNA"/>
</dbReference>
<keyword evidence="2" id="KW-1003">Cell membrane</keyword>
<protein>
    <submittedName>
        <fullName evidence="8">Putative drug exporter of the RND superfamily</fullName>
    </submittedName>
</protein>
<feature type="domain" description="SSD" evidence="7">
    <location>
        <begin position="177"/>
        <end position="302"/>
    </location>
</feature>
<feature type="transmembrane region" description="Helical" evidence="6">
    <location>
        <begin position="524"/>
        <end position="542"/>
    </location>
</feature>
<evidence type="ECO:0000256" key="2">
    <source>
        <dbReference type="ARBA" id="ARBA00022475"/>
    </source>
</evidence>
<dbReference type="InterPro" id="IPR050545">
    <property type="entry name" value="Mycobact_MmpL"/>
</dbReference>
<dbReference type="GO" id="GO:0005886">
    <property type="term" value="C:plasma membrane"/>
    <property type="evidence" value="ECO:0007669"/>
    <property type="project" value="UniProtKB-SubCell"/>
</dbReference>
<name>A0A1W1WCZ7_SULTA</name>
<feature type="transmembrane region" description="Helical" evidence="6">
    <location>
        <begin position="590"/>
        <end position="610"/>
    </location>
</feature>
<dbReference type="Gene3D" id="1.20.1640.10">
    <property type="entry name" value="Multidrug efflux transporter AcrB transmembrane domain"/>
    <property type="match status" value="2"/>
</dbReference>
<evidence type="ECO:0000313" key="8">
    <source>
        <dbReference type="EMBL" id="SMC04062.1"/>
    </source>
</evidence>
<feature type="transmembrane region" description="Helical" evidence="6">
    <location>
        <begin position="174"/>
        <end position="194"/>
    </location>
</feature>
<feature type="transmembrane region" description="Helical" evidence="6">
    <location>
        <begin position="252"/>
        <end position="270"/>
    </location>
</feature>
<evidence type="ECO:0000256" key="1">
    <source>
        <dbReference type="ARBA" id="ARBA00004651"/>
    </source>
</evidence>
<dbReference type="AlphaFoldDB" id="A0A1W1WCZ7"/>
<dbReference type="OrthoDB" id="9782006at2"/>
<dbReference type="RefSeq" id="WP_084661168.1">
    <property type="nucleotide sequence ID" value="NZ_FWWY01000001.1"/>
</dbReference>